<dbReference type="PRINTS" id="PR00947">
    <property type="entry name" value="CUTICLE"/>
</dbReference>
<dbReference type="PROSITE" id="PS00233">
    <property type="entry name" value="CHIT_BIND_RR_1"/>
    <property type="match status" value="1"/>
</dbReference>
<evidence type="ECO:0000256" key="2">
    <source>
        <dbReference type="PROSITE-ProRule" id="PRU00497"/>
    </source>
</evidence>
<dbReference type="InterPro" id="IPR051217">
    <property type="entry name" value="Insect_Cuticle_Struc_Prot"/>
</dbReference>
<feature type="region of interest" description="Disordered" evidence="3">
    <location>
        <begin position="157"/>
        <end position="204"/>
    </location>
</feature>
<dbReference type="GO" id="GO:0005615">
    <property type="term" value="C:extracellular space"/>
    <property type="evidence" value="ECO:0007669"/>
    <property type="project" value="TreeGrafter"/>
</dbReference>
<feature type="compositionally biased region" description="Low complexity" evidence="3">
    <location>
        <begin position="39"/>
        <end position="50"/>
    </location>
</feature>
<gene>
    <name evidence="5" type="ORF">CLODIP_2_CD01666</name>
</gene>
<evidence type="ECO:0000256" key="3">
    <source>
        <dbReference type="SAM" id="MobiDB-lite"/>
    </source>
</evidence>
<sequence>MKAFIVLALLAAACAEPPVGNSYLPPNQGGQSSGGYSRGGPSNSGFSSPGGFSGSNGGFGGGSQGGYPSGPAGGGYSSGGPGGFGSRNSDDGSNGEPAKYEFKYDVNDPASGSDFGHRESRDGDYVQGEYRVLLPDGRTQIVKYEADQNGYRPTIEYQGEANNGGQGGQGGYPSAGGQGGYPAAGQGGFGGASSRAPGFGNGPY</sequence>
<reference evidence="5 6" key="1">
    <citation type="submission" date="2020-04" db="EMBL/GenBank/DDBJ databases">
        <authorList>
            <person name="Alioto T."/>
            <person name="Alioto T."/>
            <person name="Gomez Garrido J."/>
        </authorList>
    </citation>
    <scope>NUCLEOTIDE SEQUENCE [LARGE SCALE GENOMIC DNA]</scope>
</reference>
<dbReference type="AlphaFoldDB" id="A0A8S1E2L7"/>
<keyword evidence="4" id="KW-0732">Signal</keyword>
<feature type="compositionally biased region" description="Gly residues" evidence="3">
    <location>
        <begin position="162"/>
        <end position="191"/>
    </location>
</feature>
<comment type="caution">
    <text evidence="5">The sequence shown here is derived from an EMBL/GenBank/DDBJ whole genome shotgun (WGS) entry which is preliminary data.</text>
</comment>
<feature type="compositionally biased region" description="Gly residues" evidence="3">
    <location>
        <begin position="51"/>
        <end position="85"/>
    </location>
</feature>
<dbReference type="PANTHER" id="PTHR12236:SF98">
    <property type="entry name" value="CUTICULAR PROTEIN 56F"/>
    <property type="match status" value="1"/>
</dbReference>
<dbReference type="OrthoDB" id="6595597at2759"/>
<organism evidence="5 6">
    <name type="scientific">Cloeon dipterum</name>
    <dbReference type="NCBI Taxonomy" id="197152"/>
    <lineage>
        <taxon>Eukaryota</taxon>
        <taxon>Metazoa</taxon>
        <taxon>Ecdysozoa</taxon>
        <taxon>Arthropoda</taxon>
        <taxon>Hexapoda</taxon>
        <taxon>Insecta</taxon>
        <taxon>Pterygota</taxon>
        <taxon>Palaeoptera</taxon>
        <taxon>Ephemeroptera</taxon>
        <taxon>Pisciforma</taxon>
        <taxon>Baetidae</taxon>
        <taxon>Cloeon</taxon>
    </lineage>
</organism>
<accession>A0A8S1E2L7</accession>
<feature type="chain" id="PRO_5035768866" description="Pro-resilin" evidence="4">
    <location>
        <begin position="16"/>
        <end position="204"/>
    </location>
</feature>
<dbReference type="Proteomes" id="UP000494165">
    <property type="component" value="Unassembled WGS sequence"/>
</dbReference>
<dbReference type="Pfam" id="PF00379">
    <property type="entry name" value="Chitin_bind_4"/>
    <property type="match status" value="1"/>
</dbReference>
<feature type="signal peptide" evidence="4">
    <location>
        <begin position="1"/>
        <end position="15"/>
    </location>
</feature>
<evidence type="ECO:0000313" key="6">
    <source>
        <dbReference type="Proteomes" id="UP000494165"/>
    </source>
</evidence>
<keyword evidence="1 2" id="KW-0193">Cuticle</keyword>
<protein>
    <recommendedName>
        <fullName evidence="7">Pro-resilin</fullName>
    </recommendedName>
</protein>
<feature type="region of interest" description="Disordered" evidence="3">
    <location>
        <begin position="19"/>
        <end position="123"/>
    </location>
</feature>
<dbReference type="PANTHER" id="PTHR12236">
    <property type="entry name" value="STRUCTURAL CONTITUENT OF CUTICLE"/>
    <property type="match status" value="1"/>
</dbReference>
<dbReference type="InterPro" id="IPR031311">
    <property type="entry name" value="CHIT_BIND_RR_consensus"/>
</dbReference>
<evidence type="ECO:0000256" key="1">
    <source>
        <dbReference type="ARBA" id="ARBA00022460"/>
    </source>
</evidence>
<dbReference type="EMBL" id="CADEPI010000755">
    <property type="protein sequence ID" value="CAB3388340.1"/>
    <property type="molecule type" value="Genomic_DNA"/>
</dbReference>
<dbReference type="GO" id="GO:0031012">
    <property type="term" value="C:extracellular matrix"/>
    <property type="evidence" value="ECO:0007669"/>
    <property type="project" value="TreeGrafter"/>
</dbReference>
<name>A0A8S1E2L7_9INSE</name>
<dbReference type="GO" id="GO:0042302">
    <property type="term" value="F:structural constituent of cuticle"/>
    <property type="evidence" value="ECO:0007669"/>
    <property type="project" value="UniProtKB-UniRule"/>
</dbReference>
<keyword evidence="6" id="KW-1185">Reference proteome</keyword>
<evidence type="ECO:0000313" key="5">
    <source>
        <dbReference type="EMBL" id="CAB3388340.1"/>
    </source>
</evidence>
<proteinExistence type="predicted"/>
<dbReference type="PROSITE" id="PS51155">
    <property type="entry name" value="CHIT_BIND_RR_2"/>
    <property type="match status" value="1"/>
</dbReference>
<dbReference type="InterPro" id="IPR000618">
    <property type="entry name" value="Insect_cuticle"/>
</dbReference>
<evidence type="ECO:0008006" key="7">
    <source>
        <dbReference type="Google" id="ProtNLM"/>
    </source>
</evidence>
<evidence type="ECO:0000256" key="4">
    <source>
        <dbReference type="SAM" id="SignalP"/>
    </source>
</evidence>